<dbReference type="AlphaFoldDB" id="A0A7W9ZJA0"/>
<keyword evidence="1" id="KW-1133">Transmembrane helix</keyword>
<reference evidence="2 3" key="1">
    <citation type="submission" date="2020-08" db="EMBL/GenBank/DDBJ databases">
        <title>Genomic Encyclopedia of Type Strains, Phase IV (KMG-IV): sequencing the most valuable type-strain genomes for metagenomic binning, comparative biology and taxonomic classification.</title>
        <authorList>
            <person name="Goeker M."/>
        </authorList>
    </citation>
    <scope>NUCLEOTIDE SEQUENCE [LARGE SCALE GENOMIC DNA]</scope>
    <source>
        <strain evidence="2 3">DSM 11590</strain>
    </source>
</reference>
<keyword evidence="1" id="KW-0472">Membrane</keyword>
<dbReference type="Proteomes" id="UP000544872">
    <property type="component" value="Unassembled WGS sequence"/>
</dbReference>
<feature type="transmembrane region" description="Helical" evidence="1">
    <location>
        <begin position="12"/>
        <end position="30"/>
    </location>
</feature>
<feature type="transmembrane region" description="Helical" evidence="1">
    <location>
        <begin position="89"/>
        <end position="112"/>
    </location>
</feature>
<evidence type="ECO:0000313" key="3">
    <source>
        <dbReference type="Proteomes" id="UP000544872"/>
    </source>
</evidence>
<accession>A0A7W9ZJA0</accession>
<comment type="caution">
    <text evidence="2">The sequence shown here is derived from an EMBL/GenBank/DDBJ whole genome shotgun (WGS) entry which is preliminary data.</text>
</comment>
<dbReference type="RefSeq" id="WP_184266721.1">
    <property type="nucleotide sequence ID" value="NZ_JACIIX010000035.1"/>
</dbReference>
<gene>
    <name evidence="2" type="ORF">FHS48_003985</name>
</gene>
<keyword evidence="3" id="KW-1185">Reference proteome</keyword>
<dbReference type="EMBL" id="JACIIX010000035">
    <property type="protein sequence ID" value="MBB6212528.1"/>
    <property type="molecule type" value="Genomic_DNA"/>
</dbReference>
<evidence type="ECO:0000313" key="2">
    <source>
        <dbReference type="EMBL" id="MBB6212528.1"/>
    </source>
</evidence>
<sequence>MENSQVQASVSPITILWGIASVVLAILVLVFSKTGPIAQAGFLWKVLGFIVAVPCGAFGALIGDMLRRFVIPDAVFTTGGFFELLKTKLFWMIGPQTIGLFIGVFLGFSIVLH</sequence>
<organism evidence="2 3">
    <name type="scientific">Novispirillum itersonii</name>
    <name type="common">Aquaspirillum itersonii</name>
    <dbReference type="NCBI Taxonomy" id="189"/>
    <lineage>
        <taxon>Bacteria</taxon>
        <taxon>Pseudomonadati</taxon>
        <taxon>Pseudomonadota</taxon>
        <taxon>Alphaproteobacteria</taxon>
        <taxon>Rhodospirillales</taxon>
        <taxon>Novispirillaceae</taxon>
        <taxon>Novispirillum</taxon>
    </lineage>
</organism>
<proteinExistence type="predicted"/>
<protein>
    <submittedName>
        <fullName evidence="2">Uncharacterized protein</fullName>
    </submittedName>
</protein>
<keyword evidence="1" id="KW-0812">Transmembrane</keyword>
<evidence type="ECO:0000256" key="1">
    <source>
        <dbReference type="SAM" id="Phobius"/>
    </source>
</evidence>
<feature type="transmembrane region" description="Helical" evidence="1">
    <location>
        <begin position="42"/>
        <end position="62"/>
    </location>
</feature>
<name>A0A7W9ZJA0_NOVIT</name>